<dbReference type="EMBL" id="GGEC01071590">
    <property type="protein sequence ID" value="MBX52074.1"/>
    <property type="molecule type" value="Transcribed_RNA"/>
</dbReference>
<organism evidence="1">
    <name type="scientific">Rhizophora mucronata</name>
    <name type="common">Asiatic mangrove</name>
    <dbReference type="NCBI Taxonomy" id="61149"/>
    <lineage>
        <taxon>Eukaryota</taxon>
        <taxon>Viridiplantae</taxon>
        <taxon>Streptophyta</taxon>
        <taxon>Embryophyta</taxon>
        <taxon>Tracheophyta</taxon>
        <taxon>Spermatophyta</taxon>
        <taxon>Magnoliopsida</taxon>
        <taxon>eudicotyledons</taxon>
        <taxon>Gunneridae</taxon>
        <taxon>Pentapetalae</taxon>
        <taxon>rosids</taxon>
        <taxon>fabids</taxon>
        <taxon>Malpighiales</taxon>
        <taxon>Rhizophoraceae</taxon>
        <taxon>Rhizophora</taxon>
    </lineage>
</organism>
<accession>A0A2P2PBG7</accession>
<name>A0A2P2PBG7_RHIMU</name>
<reference evidence="1" key="1">
    <citation type="submission" date="2018-02" db="EMBL/GenBank/DDBJ databases">
        <title>Rhizophora mucronata_Transcriptome.</title>
        <authorList>
            <person name="Meera S.P."/>
            <person name="Sreeshan A."/>
            <person name="Augustine A."/>
        </authorList>
    </citation>
    <scope>NUCLEOTIDE SEQUENCE</scope>
    <source>
        <tissue evidence="1">Leaf</tissue>
    </source>
</reference>
<protein>
    <submittedName>
        <fullName evidence="1">Uncharacterized protein</fullName>
    </submittedName>
</protein>
<proteinExistence type="predicted"/>
<sequence length="12" mass="1406">MNQLCCHITKKS</sequence>
<evidence type="ECO:0000313" key="1">
    <source>
        <dbReference type="EMBL" id="MBX52074.1"/>
    </source>
</evidence>